<dbReference type="SUPFAM" id="SSF53474">
    <property type="entry name" value="alpha/beta-Hydrolases"/>
    <property type="match status" value="1"/>
</dbReference>
<organism evidence="2">
    <name type="scientific">Sesamum latifolium</name>
    <dbReference type="NCBI Taxonomy" id="2727402"/>
    <lineage>
        <taxon>Eukaryota</taxon>
        <taxon>Viridiplantae</taxon>
        <taxon>Streptophyta</taxon>
        <taxon>Embryophyta</taxon>
        <taxon>Tracheophyta</taxon>
        <taxon>Spermatophyta</taxon>
        <taxon>Magnoliopsida</taxon>
        <taxon>eudicotyledons</taxon>
        <taxon>Gunneridae</taxon>
        <taxon>Pentapetalae</taxon>
        <taxon>asterids</taxon>
        <taxon>lamiids</taxon>
        <taxon>Lamiales</taxon>
        <taxon>Pedaliaceae</taxon>
        <taxon>Sesamum</taxon>
    </lineage>
</organism>
<name>A0AAW2X8Y2_9LAMI</name>
<comment type="caution">
    <text evidence="2">The sequence shown here is derived from an EMBL/GenBank/DDBJ whole genome shotgun (WGS) entry which is preliminary data.</text>
</comment>
<dbReference type="PANTHER" id="PTHR10992:SF1066">
    <property type="entry name" value="METHYL JASMONATE ESTERASE 1"/>
    <property type="match status" value="1"/>
</dbReference>
<accession>A0AAW2X8Y2</accession>
<evidence type="ECO:0000313" key="2">
    <source>
        <dbReference type="EMBL" id="KAL0450288.1"/>
    </source>
</evidence>
<dbReference type="GO" id="GO:0080031">
    <property type="term" value="F:methyl salicylate esterase activity"/>
    <property type="evidence" value="ECO:0007669"/>
    <property type="project" value="TreeGrafter"/>
</dbReference>
<sequence>MEVECKKQQHFLLVHGACHGAWNWYEVVTKLRCDGYRVTALDMAAAGVNPKRVEEIRSFYDYCQPLLEFLMALPPGEKVVLVGHSLGGANISLAMEKFPQKIAVAVFVTALMPGPCFPLTTVIDEYQRHAGSYMDCQYSFGNGDNKLPTSLLFGPKYMASQLYQLSPPEVPFLRIFILQLKYQSQVRVRWTRARTARIR</sequence>
<dbReference type="Pfam" id="PF00561">
    <property type="entry name" value="Abhydrolase_1"/>
    <property type="match status" value="1"/>
</dbReference>
<feature type="domain" description="AB hydrolase-1" evidence="1">
    <location>
        <begin position="10"/>
        <end position="119"/>
    </location>
</feature>
<reference evidence="2" key="2">
    <citation type="journal article" date="2024" name="Plant">
        <title>Genomic evolution and insights into agronomic trait innovations of Sesamum species.</title>
        <authorList>
            <person name="Miao H."/>
            <person name="Wang L."/>
            <person name="Qu L."/>
            <person name="Liu H."/>
            <person name="Sun Y."/>
            <person name="Le M."/>
            <person name="Wang Q."/>
            <person name="Wei S."/>
            <person name="Zheng Y."/>
            <person name="Lin W."/>
            <person name="Duan Y."/>
            <person name="Cao H."/>
            <person name="Xiong S."/>
            <person name="Wang X."/>
            <person name="Wei L."/>
            <person name="Li C."/>
            <person name="Ma Q."/>
            <person name="Ju M."/>
            <person name="Zhao R."/>
            <person name="Li G."/>
            <person name="Mu C."/>
            <person name="Tian Q."/>
            <person name="Mei H."/>
            <person name="Zhang T."/>
            <person name="Gao T."/>
            <person name="Zhang H."/>
        </authorList>
    </citation>
    <scope>NUCLEOTIDE SEQUENCE</scope>
    <source>
        <strain evidence="2">KEN1</strain>
    </source>
</reference>
<dbReference type="AlphaFoldDB" id="A0AAW2X8Y2"/>
<dbReference type="GO" id="GO:0080032">
    <property type="term" value="F:methyl jasmonate esterase activity"/>
    <property type="evidence" value="ECO:0007669"/>
    <property type="project" value="TreeGrafter"/>
</dbReference>
<dbReference type="GO" id="GO:0080030">
    <property type="term" value="F:methyl indole-3-acetate esterase activity"/>
    <property type="evidence" value="ECO:0007669"/>
    <property type="project" value="TreeGrafter"/>
</dbReference>
<dbReference type="EMBL" id="JACGWN010000005">
    <property type="protein sequence ID" value="KAL0450288.1"/>
    <property type="molecule type" value="Genomic_DNA"/>
</dbReference>
<dbReference type="InterPro" id="IPR000073">
    <property type="entry name" value="AB_hydrolase_1"/>
</dbReference>
<dbReference type="GO" id="GO:0009694">
    <property type="term" value="P:jasmonic acid metabolic process"/>
    <property type="evidence" value="ECO:0007669"/>
    <property type="project" value="TreeGrafter"/>
</dbReference>
<dbReference type="Gene3D" id="3.40.50.1820">
    <property type="entry name" value="alpha/beta hydrolase"/>
    <property type="match status" value="1"/>
</dbReference>
<protein>
    <submittedName>
        <fullName evidence="2">Salicylic acid-binding protein 2</fullName>
    </submittedName>
</protein>
<proteinExistence type="predicted"/>
<gene>
    <name evidence="2" type="ORF">Slati_1585200</name>
</gene>
<reference evidence="2" key="1">
    <citation type="submission" date="2020-06" db="EMBL/GenBank/DDBJ databases">
        <authorList>
            <person name="Li T."/>
            <person name="Hu X."/>
            <person name="Zhang T."/>
            <person name="Song X."/>
            <person name="Zhang H."/>
            <person name="Dai N."/>
            <person name="Sheng W."/>
            <person name="Hou X."/>
            <person name="Wei L."/>
        </authorList>
    </citation>
    <scope>NUCLEOTIDE SEQUENCE</scope>
    <source>
        <strain evidence="2">KEN1</strain>
        <tissue evidence="2">Leaf</tissue>
    </source>
</reference>
<dbReference type="InterPro" id="IPR045889">
    <property type="entry name" value="MES/HNL"/>
</dbReference>
<dbReference type="GO" id="GO:0009696">
    <property type="term" value="P:salicylic acid metabolic process"/>
    <property type="evidence" value="ECO:0007669"/>
    <property type="project" value="TreeGrafter"/>
</dbReference>
<dbReference type="PANTHER" id="PTHR10992">
    <property type="entry name" value="METHYLESTERASE FAMILY MEMBER"/>
    <property type="match status" value="1"/>
</dbReference>
<evidence type="ECO:0000259" key="1">
    <source>
        <dbReference type="Pfam" id="PF00561"/>
    </source>
</evidence>
<dbReference type="InterPro" id="IPR029058">
    <property type="entry name" value="AB_hydrolase_fold"/>
</dbReference>